<evidence type="ECO:0000313" key="7">
    <source>
        <dbReference type="Proteomes" id="UP000236434"/>
    </source>
</evidence>
<evidence type="ECO:0000313" key="6">
    <source>
        <dbReference type="EMBL" id="PNR96945.1"/>
    </source>
</evidence>
<name>A0A2K1P2C4_9BACT</name>
<accession>A0A2K1P2C4</accession>
<comment type="caution">
    <text evidence="6">The sequence shown here is derived from an EMBL/GenBank/DDBJ whole genome shotgun (WGS) entry which is preliminary data.</text>
</comment>
<gene>
    <name evidence="4" type="primary">msrA</name>
    <name evidence="6" type="ORF">X929_03575</name>
</gene>
<evidence type="ECO:0000256" key="3">
    <source>
        <dbReference type="ARBA" id="ARBA00048782"/>
    </source>
</evidence>
<dbReference type="AlphaFoldDB" id="A0A2K1P2C4"/>
<proteinExistence type="inferred from homology"/>
<dbReference type="InterPro" id="IPR036509">
    <property type="entry name" value="Met_Sox_Rdtase_MsrA_sf"/>
</dbReference>
<reference evidence="6 7" key="1">
    <citation type="submission" date="2013-12" db="EMBL/GenBank/DDBJ databases">
        <title>Comparative genomics of Petrotoga isolates.</title>
        <authorList>
            <person name="Nesbo C.L."/>
            <person name="Charchuk R."/>
            <person name="Chow K."/>
        </authorList>
    </citation>
    <scope>NUCLEOTIDE SEQUENCE [LARGE SCALE GENOMIC DNA]</scope>
    <source>
        <strain evidence="6 7">DSM 13574</strain>
    </source>
</reference>
<dbReference type="GO" id="GO:0033744">
    <property type="term" value="F:L-methionine:thioredoxin-disulfide S-oxidoreductase activity"/>
    <property type="evidence" value="ECO:0007669"/>
    <property type="project" value="RHEA"/>
</dbReference>
<dbReference type="EC" id="1.8.4.11" evidence="4"/>
<evidence type="ECO:0000256" key="4">
    <source>
        <dbReference type="HAMAP-Rule" id="MF_01401"/>
    </source>
</evidence>
<feature type="domain" description="Peptide methionine sulphoxide reductase MsrA" evidence="5">
    <location>
        <begin position="8"/>
        <end position="158"/>
    </location>
</feature>
<dbReference type="Gene3D" id="3.30.1060.10">
    <property type="entry name" value="Peptide methionine sulphoxide reductase MsrA"/>
    <property type="match status" value="1"/>
</dbReference>
<dbReference type="EMBL" id="AZRL01000007">
    <property type="protein sequence ID" value="PNR96945.1"/>
    <property type="molecule type" value="Genomic_DNA"/>
</dbReference>
<comment type="catalytic activity">
    <reaction evidence="2 4">
        <text>L-methionyl-[protein] + [thioredoxin]-disulfide + H2O = L-methionyl-(S)-S-oxide-[protein] + [thioredoxin]-dithiol</text>
        <dbReference type="Rhea" id="RHEA:14217"/>
        <dbReference type="Rhea" id="RHEA-COMP:10698"/>
        <dbReference type="Rhea" id="RHEA-COMP:10700"/>
        <dbReference type="Rhea" id="RHEA-COMP:12313"/>
        <dbReference type="Rhea" id="RHEA-COMP:12315"/>
        <dbReference type="ChEBI" id="CHEBI:15377"/>
        <dbReference type="ChEBI" id="CHEBI:16044"/>
        <dbReference type="ChEBI" id="CHEBI:29950"/>
        <dbReference type="ChEBI" id="CHEBI:44120"/>
        <dbReference type="ChEBI" id="CHEBI:50058"/>
        <dbReference type="EC" id="1.8.4.11"/>
    </reaction>
</comment>
<organism evidence="6 7">
    <name type="scientific">Petrotoga olearia DSM 13574</name>
    <dbReference type="NCBI Taxonomy" id="1122955"/>
    <lineage>
        <taxon>Bacteria</taxon>
        <taxon>Thermotogati</taxon>
        <taxon>Thermotogota</taxon>
        <taxon>Thermotogae</taxon>
        <taxon>Petrotogales</taxon>
        <taxon>Petrotogaceae</taxon>
        <taxon>Petrotoga</taxon>
    </lineage>
</organism>
<dbReference type="Proteomes" id="UP000236434">
    <property type="component" value="Unassembled WGS sequence"/>
</dbReference>
<evidence type="ECO:0000256" key="1">
    <source>
        <dbReference type="ARBA" id="ARBA00023002"/>
    </source>
</evidence>
<comment type="function">
    <text evidence="4">Has an important function as a repair enzyme for proteins that have been inactivated by oxidation. Catalyzes the reversible oxidation-reduction of methionine sulfoxide in proteins to methionine.</text>
</comment>
<comment type="catalytic activity">
    <reaction evidence="3 4">
        <text>[thioredoxin]-disulfide + L-methionine + H2O = L-methionine (S)-S-oxide + [thioredoxin]-dithiol</text>
        <dbReference type="Rhea" id="RHEA:19993"/>
        <dbReference type="Rhea" id="RHEA-COMP:10698"/>
        <dbReference type="Rhea" id="RHEA-COMP:10700"/>
        <dbReference type="ChEBI" id="CHEBI:15377"/>
        <dbReference type="ChEBI" id="CHEBI:29950"/>
        <dbReference type="ChEBI" id="CHEBI:50058"/>
        <dbReference type="ChEBI" id="CHEBI:57844"/>
        <dbReference type="ChEBI" id="CHEBI:58772"/>
        <dbReference type="EC" id="1.8.4.11"/>
    </reaction>
</comment>
<dbReference type="GO" id="GO:0008113">
    <property type="term" value="F:peptide-methionine (S)-S-oxide reductase activity"/>
    <property type="evidence" value="ECO:0007669"/>
    <property type="project" value="UniProtKB-UniRule"/>
</dbReference>
<dbReference type="SUPFAM" id="SSF55068">
    <property type="entry name" value="Peptide methionine sulfoxide reductase"/>
    <property type="match status" value="1"/>
</dbReference>
<keyword evidence="1 4" id="KW-0560">Oxidoreductase</keyword>
<protein>
    <recommendedName>
        <fullName evidence="4">Peptide methionine sulfoxide reductase MsrA</fullName>
        <shortName evidence="4">Protein-methionine-S-oxide reductase</shortName>
        <ecNumber evidence="4">1.8.4.11</ecNumber>
    </recommendedName>
    <alternativeName>
        <fullName evidence="4">Peptide-methionine (S)-S-oxide reductase</fullName>
        <shortName evidence="4">Peptide Met(O) reductase</shortName>
    </alternativeName>
</protein>
<dbReference type="PANTHER" id="PTHR43774:SF1">
    <property type="entry name" value="PEPTIDE METHIONINE SULFOXIDE REDUCTASE MSRA 2"/>
    <property type="match status" value="1"/>
</dbReference>
<feature type="active site" evidence="4">
    <location>
        <position position="15"/>
    </location>
</feature>
<dbReference type="Pfam" id="PF01625">
    <property type="entry name" value="PMSR"/>
    <property type="match status" value="1"/>
</dbReference>
<dbReference type="InterPro" id="IPR002569">
    <property type="entry name" value="Met_Sox_Rdtase_MsrA_dom"/>
</dbReference>
<dbReference type="OrthoDB" id="4174719at2"/>
<dbReference type="HAMAP" id="MF_01401">
    <property type="entry name" value="MsrA"/>
    <property type="match status" value="1"/>
</dbReference>
<dbReference type="NCBIfam" id="TIGR00401">
    <property type="entry name" value="msrA"/>
    <property type="match status" value="1"/>
</dbReference>
<sequence>MSKIPTDTAIFAAGCFWGVEYMFKKLAGVIDVVSGYTGGFVENPSYEQVCSGKTGHAESVLIVYDPNIVSYESLVRYFFEIHDFSQENGQGPDIGEQYRSEIFYINEEQKAIAEKVKDELINRGLKVVTKITKASEFYRAEDYHQNYYEKTGKAPYCHFRRIVFKNDYVKFLV</sequence>
<comment type="similarity">
    <text evidence="4">Belongs to the MsrA Met sulfoxide reductase family.</text>
</comment>
<dbReference type="PANTHER" id="PTHR43774">
    <property type="entry name" value="PEPTIDE METHIONINE SULFOXIDE REDUCTASE"/>
    <property type="match status" value="1"/>
</dbReference>
<evidence type="ECO:0000259" key="5">
    <source>
        <dbReference type="Pfam" id="PF01625"/>
    </source>
</evidence>
<evidence type="ECO:0000256" key="2">
    <source>
        <dbReference type="ARBA" id="ARBA00047806"/>
    </source>
</evidence>